<dbReference type="EMBL" id="JAINVZ010000001">
    <property type="protein sequence ID" value="MBY8883282.1"/>
    <property type="molecule type" value="Genomic_DNA"/>
</dbReference>
<evidence type="ECO:0000256" key="1">
    <source>
        <dbReference type="SAM" id="Phobius"/>
    </source>
</evidence>
<comment type="caution">
    <text evidence="2">The sequence shown here is derived from an EMBL/GenBank/DDBJ whole genome shotgun (WGS) entry which is preliminary data.</text>
</comment>
<keyword evidence="1" id="KW-1133">Transmembrane helix</keyword>
<gene>
    <name evidence="2" type="ORF">K7472_00280</name>
</gene>
<feature type="transmembrane region" description="Helical" evidence="1">
    <location>
        <begin position="31"/>
        <end position="50"/>
    </location>
</feature>
<keyword evidence="3" id="KW-1185">Reference proteome</keyword>
<accession>A0ABS7QJE9</accession>
<organism evidence="2 3">
    <name type="scientific">Streptantibioticus parmotrematis</name>
    <dbReference type="NCBI Taxonomy" id="2873249"/>
    <lineage>
        <taxon>Bacteria</taxon>
        <taxon>Bacillati</taxon>
        <taxon>Actinomycetota</taxon>
        <taxon>Actinomycetes</taxon>
        <taxon>Kitasatosporales</taxon>
        <taxon>Streptomycetaceae</taxon>
        <taxon>Streptantibioticus</taxon>
    </lineage>
</organism>
<evidence type="ECO:0000313" key="2">
    <source>
        <dbReference type="EMBL" id="MBY8883282.1"/>
    </source>
</evidence>
<keyword evidence="1" id="KW-0472">Membrane</keyword>
<evidence type="ECO:0000313" key="3">
    <source>
        <dbReference type="Proteomes" id="UP001198565"/>
    </source>
</evidence>
<keyword evidence="1" id="KW-0812">Transmembrane</keyword>
<dbReference type="Proteomes" id="UP001198565">
    <property type="component" value="Unassembled WGS sequence"/>
</dbReference>
<name>A0ABS7QJE9_9ACTN</name>
<evidence type="ECO:0008006" key="4">
    <source>
        <dbReference type="Google" id="ProtNLM"/>
    </source>
</evidence>
<protein>
    <recommendedName>
        <fullName evidence="4">Integral membrane protein</fullName>
    </recommendedName>
</protein>
<proteinExistence type="predicted"/>
<reference evidence="2 3" key="1">
    <citation type="submission" date="2021-08" db="EMBL/GenBank/DDBJ databases">
        <title>Streptomyces sp. PTM05 isolated from lichen.</title>
        <authorList>
            <person name="Somphong A."/>
            <person name="Phongsopitanun W."/>
            <person name="Tanasupawat S."/>
        </authorList>
    </citation>
    <scope>NUCLEOTIDE SEQUENCE [LARGE SCALE GENOMIC DNA]</scope>
    <source>
        <strain evidence="2 3">Ptm05</strain>
    </source>
</reference>
<sequence length="52" mass="5221">MTGATRVMTAAALATLVLVTAYTVVVGDSGWLWLGWATLAVLAGGTALVGSR</sequence>
<dbReference type="RefSeq" id="WP_222972821.1">
    <property type="nucleotide sequence ID" value="NZ_JAINVZ010000001.1"/>
</dbReference>